<evidence type="ECO:0000259" key="4">
    <source>
        <dbReference type="PROSITE" id="PS01124"/>
    </source>
</evidence>
<keyword evidence="1" id="KW-0805">Transcription regulation</keyword>
<sequence length="292" mass="33846">MKVVQFTIPVAKESTIVVQDNIIPHFYNHLHRHPEIQITWIKSGEGMLIAGNYMQRFKTGDIYIIGANQSHVFKSDEVYYDPEQNKSVHEISFFFDPAHLFQNILRLPEMGVIRKFVEGVHNGLQLPESSYEMVKKMMTEIMNSSDSLRISSFINLLQSFSTLKNLKPLSTNNNEQIISDVEGIRMDQIFQYVIGNYKNHITLSEIASIANLTPQAFCRYFKKHTDKTFVSFLNEVRVNEACKIVVSGKFDSFSDVSYQTGFDNVTNFNRVFKKTIGKSPREYHRDFFKKLL</sequence>
<dbReference type="OrthoDB" id="792101at2"/>
<dbReference type="GO" id="GO:0003700">
    <property type="term" value="F:DNA-binding transcription factor activity"/>
    <property type="evidence" value="ECO:0007669"/>
    <property type="project" value="InterPro"/>
</dbReference>
<gene>
    <name evidence="5" type="ORF">SAMN04487995_5540</name>
</gene>
<dbReference type="AlphaFoldDB" id="A0A1H7ACI1"/>
<dbReference type="SUPFAM" id="SSF46689">
    <property type="entry name" value="Homeodomain-like"/>
    <property type="match status" value="2"/>
</dbReference>
<dbReference type="Proteomes" id="UP000199532">
    <property type="component" value="Unassembled WGS sequence"/>
</dbReference>
<name>A0A1H7ACI1_9BACT</name>
<dbReference type="GO" id="GO:0043565">
    <property type="term" value="F:sequence-specific DNA binding"/>
    <property type="evidence" value="ECO:0007669"/>
    <property type="project" value="InterPro"/>
</dbReference>
<evidence type="ECO:0000256" key="1">
    <source>
        <dbReference type="ARBA" id="ARBA00023015"/>
    </source>
</evidence>
<dbReference type="PROSITE" id="PS01124">
    <property type="entry name" value="HTH_ARAC_FAMILY_2"/>
    <property type="match status" value="1"/>
</dbReference>
<evidence type="ECO:0000313" key="6">
    <source>
        <dbReference type="Proteomes" id="UP000199532"/>
    </source>
</evidence>
<dbReference type="RefSeq" id="WP_090341040.1">
    <property type="nucleotide sequence ID" value="NZ_FNXY01000010.1"/>
</dbReference>
<dbReference type="InterPro" id="IPR018062">
    <property type="entry name" value="HTH_AraC-typ_CS"/>
</dbReference>
<dbReference type="InterPro" id="IPR011051">
    <property type="entry name" value="RmlC_Cupin_sf"/>
</dbReference>
<keyword evidence="6" id="KW-1185">Reference proteome</keyword>
<dbReference type="Pfam" id="PF12833">
    <property type="entry name" value="HTH_18"/>
    <property type="match status" value="1"/>
</dbReference>
<dbReference type="InterPro" id="IPR014710">
    <property type="entry name" value="RmlC-like_jellyroll"/>
</dbReference>
<dbReference type="SMART" id="SM00342">
    <property type="entry name" value="HTH_ARAC"/>
    <property type="match status" value="1"/>
</dbReference>
<protein>
    <submittedName>
        <fullName evidence="5">Transcriptional regulator, AraC family</fullName>
    </submittedName>
</protein>
<evidence type="ECO:0000313" key="5">
    <source>
        <dbReference type="EMBL" id="SEJ62254.1"/>
    </source>
</evidence>
<dbReference type="EMBL" id="FNXY01000010">
    <property type="protein sequence ID" value="SEJ62254.1"/>
    <property type="molecule type" value="Genomic_DNA"/>
</dbReference>
<dbReference type="Gene3D" id="2.60.120.10">
    <property type="entry name" value="Jelly Rolls"/>
    <property type="match status" value="1"/>
</dbReference>
<feature type="domain" description="HTH araC/xylS-type" evidence="4">
    <location>
        <begin position="187"/>
        <end position="286"/>
    </location>
</feature>
<dbReference type="SUPFAM" id="SSF51182">
    <property type="entry name" value="RmlC-like cupins"/>
    <property type="match status" value="1"/>
</dbReference>
<keyword evidence="2" id="KW-0238">DNA-binding</keyword>
<dbReference type="STRING" id="408657.SAMN04487995_5540"/>
<evidence type="ECO:0000256" key="3">
    <source>
        <dbReference type="ARBA" id="ARBA00023163"/>
    </source>
</evidence>
<dbReference type="InterPro" id="IPR018060">
    <property type="entry name" value="HTH_AraC"/>
</dbReference>
<organism evidence="5 6">
    <name type="scientific">Dyadobacter koreensis</name>
    <dbReference type="NCBI Taxonomy" id="408657"/>
    <lineage>
        <taxon>Bacteria</taxon>
        <taxon>Pseudomonadati</taxon>
        <taxon>Bacteroidota</taxon>
        <taxon>Cytophagia</taxon>
        <taxon>Cytophagales</taxon>
        <taxon>Spirosomataceae</taxon>
        <taxon>Dyadobacter</taxon>
    </lineage>
</organism>
<dbReference type="PANTHER" id="PTHR43280:SF2">
    <property type="entry name" value="HTH-TYPE TRANSCRIPTIONAL REGULATOR EXSA"/>
    <property type="match status" value="1"/>
</dbReference>
<evidence type="ECO:0000256" key="2">
    <source>
        <dbReference type="ARBA" id="ARBA00023125"/>
    </source>
</evidence>
<keyword evidence="3" id="KW-0804">Transcription</keyword>
<dbReference type="PANTHER" id="PTHR43280">
    <property type="entry name" value="ARAC-FAMILY TRANSCRIPTIONAL REGULATOR"/>
    <property type="match status" value="1"/>
</dbReference>
<proteinExistence type="predicted"/>
<dbReference type="InterPro" id="IPR009057">
    <property type="entry name" value="Homeodomain-like_sf"/>
</dbReference>
<dbReference type="PROSITE" id="PS00041">
    <property type="entry name" value="HTH_ARAC_FAMILY_1"/>
    <property type="match status" value="1"/>
</dbReference>
<accession>A0A1H7ACI1</accession>
<dbReference type="Gene3D" id="1.10.10.60">
    <property type="entry name" value="Homeodomain-like"/>
    <property type="match status" value="2"/>
</dbReference>
<reference evidence="5 6" key="1">
    <citation type="submission" date="2016-10" db="EMBL/GenBank/DDBJ databases">
        <authorList>
            <person name="de Groot N.N."/>
        </authorList>
    </citation>
    <scope>NUCLEOTIDE SEQUENCE [LARGE SCALE GENOMIC DNA]</scope>
    <source>
        <strain evidence="5 6">DSM 19938</strain>
    </source>
</reference>